<dbReference type="Proteomes" id="UP000245999">
    <property type="component" value="Chromosome"/>
</dbReference>
<name>A0A2Z3GVC5_9BACT</name>
<evidence type="ECO:0000256" key="2">
    <source>
        <dbReference type="ARBA" id="ARBA00022692"/>
    </source>
</evidence>
<dbReference type="OrthoDB" id="9816361at2"/>
<keyword evidence="6" id="KW-0325">Glycoprotein</keyword>
<comment type="subcellular location">
    <subcellularLocation>
        <location evidence="1">Membrane</location>
        <topology evidence="1">Multi-pass membrane protein</topology>
    </subcellularLocation>
</comment>
<dbReference type="EMBL" id="CP029145">
    <property type="protein sequence ID" value="AWM35396.1"/>
    <property type="molecule type" value="Genomic_DNA"/>
</dbReference>
<dbReference type="GO" id="GO:0016020">
    <property type="term" value="C:membrane"/>
    <property type="evidence" value="ECO:0007669"/>
    <property type="project" value="UniProtKB-SubCell"/>
</dbReference>
<proteinExistence type="predicted"/>
<feature type="domain" description="TM2" evidence="8">
    <location>
        <begin position="77"/>
        <end position="125"/>
    </location>
</feature>
<evidence type="ECO:0000256" key="3">
    <source>
        <dbReference type="ARBA" id="ARBA00022729"/>
    </source>
</evidence>
<accession>A0A2Z3GVC5</accession>
<keyword evidence="3" id="KW-0732">Signal</keyword>
<protein>
    <submittedName>
        <fullName evidence="9">TM2 domain-containing protein</fullName>
    </submittedName>
</protein>
<feature type="transmembrane region" description="Helical" evidence="7">
    <location>
        <begin position="105"/>
        <end position="125"/>
    </location>
</feature>
<dbReference type="InterPro" id="IPR050932">
    <property type="entry name" value="TM2D1-3-like"/>
</dbReference>
<dbReference type="KEGG" id="hnv:DDQ68_11575"/>
<gene>
    <name evidence="9" type="ORF">DDQ68_11575</name>
</gene>
<evidence type="ECO:0000256" key="5">
    <source>
        <dbReference type="ARBA" id="ARBA00023136"/>
    </source>
</evidence>
<evidence type="ECO:0000256" key="7">
    <source>
        <dbReference type="SAM" id="Phobius"/>
    </source>
</evidence>
<organism evidence="9 10">
    <name type="scientific">Hymenobacter nivis</name>
    <dbReference type="NCBI Taxonomy" id="1850093"/>
    <lineage>
        <taxon>Bacteria</taxon>
        <taxon>Pseudomonadati</taxon>
        <taxon>Bacteroidota</taxon>
        <taxon>Cytophagia</taxon>
        <taxon>Cytophagales</taxon>
        <taxon>Hymenobacteraceae</taxon>
        <taxon>Hymenobacter</taxon>
    </lineage>
</organism>
<dbReference type="Pfam" id="PF05154">
    <property type="entry name" value="TM2"/>
    <property type="match status" value="1"/>
</dbReference>
<keyword evidence="5 7" id="KW-0472">Membrane</keyword>
<evidence type="ECO:0000256" key="4">
    <source>
        <dbReference type="ARBA" id="ARBA00022989"/>
    </source>
</evidence>
<sequence>MTASTEAAPLVATTSPAYEAAQALTHRATASHAVAPVAAPQASATQHLAVTKADRKAVKQGLKRELAAAPKGMKAEGKSQLVALILSFFLGVLGIHRFYLGYTGLGILELLTFGVFGILSLIDFIRIILGTLKPKGGEYAKKL</sequence>
<dbReference type="PANTHER" id="PTHR21016">
    <property type="entry name" value="BETA-AMYLOID BINDING PROTEIN-RELATED"/>
    <property type="match status" value="1"/>
</dbReference>
<keyword evidence="4 7" id="KW-1133">Transmembrane helix</keyword>
<dbReference type="AlphaFoldDB" id="A0A2Z3GVC5"/>
<feature type="transmembrane region" description="Helical" evidence="7">
    <location>
        <begin position="81"/>
        <end position="99"/>
    </location>
</feature>
<keyword evidence="10" id="KW-1185">Reference proteome</keyword>
<evidence type="ECO:0000313" key="9">
    <source>
        <dbReference type="EMBL" id="AWM35396.1"/>
    </source>
</evidence>
<evidence type="ECO:0000259" key="8">
    <source>
        <dbReference type="Pfam" id="PF05154"/>
    </source>
</evidence>
<keyword evidence="2 7" id="KW-0812">Transmembrane</keyword>
<dbReference type="InterPro" id="IPR007829">
    <property type="entry name" value="TM2"/>
</dbReference>
<evidence type="ECO:0000256" key="6">
    <source>
        <dbReference type="ARBA" id="ARBA00023180"/>
    </source>
</evidence>
<evidence type="ECO:0000256" key="1">
    <source>
        <dbReference type="ARBA" id="ARBA00004141"/>
    </source>
</evidence>
<dbReference type="PANTHER" id="PTHR21016:SF7">
    <property type="entry name" value="TM2 DOMAIN-CONTAINING PROTEIN 3"/>
    <property type="match status" value="1"/>
</dbReference>
<reference evidence="10" key="1">
    <citation type="submission" date="2018-04" db="EMBL/GenBank/DDBJ databases">
        <title>Complete genome of Antarctic heterotrophic bacterium Hymenobacter nivis.</title>
        <authorList>
            <person name="Terashima M."/>
        </authorList>
    </citation>
    <scope>NUCLEOTIDE SEQUENCE [LARGE SCALE GENOMIC DNA]</scope>
    <source>
        <strain evidence="10">NBRC 111535</strain>
    </source>
</reference>
<evidence type="ECO:0000313" key="10">
    <source>
        <dbReference type="Proteomes" id="UP000245999"/>
    </source>
</evidence>